<sequence>MYANSAAVSIPETKHHPGTAPDFQKIVVILVKPTSYDDNGFPQRYARGVLPSNSLAVVNTLTKQAFDAIVPNVPTEIHLLEDGIKRHADKLKELISRYPEKGTKLIVGFVAVQTAQFPRACDLIDRWQKVGATCVIGGFHVSGSIATLYDGVEDHARPGIPSPRIMPAEIQALMDRGVIVFHGEAENVWRTTLADILAGTPNTLYRGGIPDITHAPLPEFPASYFLKSFATPFGTVDTSRGCPFLCSFCTITNVQGRQMRYRDPEGILQMFRRQADRNGGRAYNFITDDNFGRNPRWKMILDGLATIRREGSSVSCMIEADLDCDRKYPDFIPKLAEAGCTQVFNGVESLNPANLEDANKWQNKIENFSNLFRKFHEHGIQVHAGYIIGFKHDTPESVARDIEKLFEIGVDQASFFIWTLLPGSEDHVRAVHAGVAIDRDFNQCDSFHPNTDHPTMSREEWTATYERSWRQFYRTENMVNAIKRCKTKAGRTNLLRNYVWYRWSFATERTHPMIAGFYRYRDYDDRRPGSPELSYGRYLVQEVFRNLRYLRRLGSEFFRFQQVMFELDLAPLIAEKRCELSGRVRGFGDWLRRTFGTAASREWLNAFWREYARKKWRLLSPHTYHWHLLTVPHSITEAVYAIRCAVRIPRLFKSTQH</sequence>
<dbReference type="InterPro" id="IPR058240">
    <property type="entry name" value="rSAM_sf"/>
</dbReference>
<keyword evidence="6" id="KW-0479">Metal-binding</keyword>
<keyword evidence="8" id="KW-0411">Iron-sulfur</keyword>
<evidence type="ECO:0000256" key="3">
    <source>
        <dbReference type="ARBA" id="ARBA00022603"/>
    </source>
</evidence>
<dbReference type="CDD" id="cd01335">
    <property type="entry name" value="Radical_SAM"/>
    <property type="match status" value="1"/>
</dbReference>
<name>A0A1G2BNH8_9BACT</name>
<dbReference type="InterPro" id="IPR023404">
    <property type="entry name" value="rSAM_horseshoe"/>
</dbReference>
<dbReference type="InterPro" id="IPR006638">
    <property type="entry name" value="Elp3/MiaA/NifB-like_rSAM"/>
</dbReference>
<evidence type="ECO:0000256" key="4">
    <source>
        <dbReference type="ARBA" id="ARBA00022679"/>
    </source>
</evidence>
<dbReference type="SMART" id="SM00729">
    <property type="entry name" value="Elp3"/>
    <property type="match status" value="1"/>
</dbReference>
<feature type="domain" description="Radical SAM core" evidence="9">
    <location>
        <begin position="228"/>
        <end position="454"/>
    </location>
</feature>
<dbReference type="GO" id="GO:0051539">
    <property type="term" value="F:4 iron, 4 sulfur cluster binding"/>
    <property type="evidence" value="ECO:0007669"/>
    <property type="project" value="UniProtKB-KW"/>
</dbReference>
<dbReference type="EMBL" id="MHKK01000002">
    <property type="protein sequence ID" value="OGY90648.1"/>
    <property type="molecule type" value="Genomic_DNA"/>
</dbReference>
<gene>
    <name evidence="10" type="ORF">A2677_00020</name>
</gene>
<keyword evidence="3" id="KW-0489">Methyltransferase</keyword>
<evidence type="ECO:0000256" key="2">
    <source>
        <dbReference type="ARBA" id="ARBA00022485"/>
    </source>
</evidence>
<dbReference type="PANTHER" id="PTHR43409:SF7">
    <property type="entry name" value="BLL1977 PROTEIN"/>
    <property type="match status" value="1"/>
</dbReference>
<evidence type="ECO:0000313" key="11">
    <source>
        <dbReference type="Proteomes" id="UP000177817"/>
    </source>
</evidence>
<dbReference type="GO" id="GO:0005829">
    <property type="term" value="C:cytosol"/>
    <property type="evidence" value="ECO:0007669"/>
    <property type="project" value="TreeGrafter"/>
</dbReference>
<dbReference type="Gene3D" id="3.80.30.20">
    <property type="entry name" value="tm_1862 like domain"/>
    <property type="match status" value="1"/>
</dbReference>
<dbReference type="SUPFAM" id="SSF102114">
    <property type="entry name" value="Radical SAM enzymes"/>
    <property type="match status" value="1"/>
</dbReference>
<dbReference type="GO" id="GO:0003824">
    <property type="term" value="F:catalytic activity"/>
    <property type="evidence" value="ECO:0007669"/>
    <property type="project" value="InterPro"/>
</dbReference>
<proteinExistence type="predicted"/>
<organism evidence="10 11">
    <name type="scientific">Candidatus Komeilibacteria bacterium RIFCSPHIGHO2_01_FULL_52_14</name>
    <dbReference type="NCBI Taxonomy" id="1798549"/>
    <lineage>
        <taxon>Bacteria</taxon>
        <taxon>Candidatus Komeiliibacteriota</taxon>
    </lineage>
</organism>
<keyword evidence="2" id="KW-0004">4Fe-4S</keyword>
<dbReference type="InterPro" id="IPR051198">
    <property type="entry name" value="BchE-like"/>
</dbReference>
<evidence type="ECO:0000259" key="9">
    <source>
        <dbReference type="PROSITE" id="PS51918"/>
    </source>
</evidence>
<evidence type="ECO:0000256" key="8">
    <source>
        <dbReference type="ARBA" id="ARBA00023014"/>
    </source>
</evidence>
<dbReference type="SFLD" id="SFLDG01123">
    <property type="entry name" value="methyltransferase_(Class_B)"/>
    <property type="match status" value="1"/>
</dbReference>
<comment type="cofactor">
    <cofactor evidence="1">
        <name>[4Fe-4S] cluster</name>
        <dbReference type="ChEBI" id="CHEBI:49883"/>
    </cofactor>
</comment>
<dbReference type="InterPro" id="IPR034466">
    <property type="entry name" value="Methyltransferase_Class_B"/>
</dbReference>
<protein>
    <recommendedName>
        <fullName evidence="9">Radical SAM core domain-containing protein</fullName>
    </recommendedName>
</protein>
<reference evidence="10 11" key="1">
    <citation type="journal article" date="2016" name="Nat. Commun.">
        <title>Thousands of microbial genomes shed light on interconnected biogeochemical processes in an aquifer system.</title>
        <authorList>
            <person name="Anantharaman K."/>
            <person name="Brown C.T."/>
            <person name="Hug L.A."/>
            <person name="Sharon I."/>
            <person name="Castelle C.J."/>
            <person name="Probst A.J."/>
            <person name="Thomas B.C."/>
            <person name="Singh A."/>
            <person name="Wilkins M.J."/>
            <person name="Karaoz U."/>
            <person name="Brodie E.L."/>
            <person name="Williams K.H."/>
            <person name="Hubbard S.S."/>
            <person name="Banfield J.F."/>
        </authorList>
    </citation>
    <scope>NUCLEOTIDE SEQUENCE [LARGE SCALE GENOMIC DNA]</scope>
</reference>
<dbReference type="SFLD" id="SFLDG01082">
    <property type="entry name" value="B12-binding_domain_containing"/>
    <property type="match status" value="1"/>
</dbReference>
<dbReference type="Pfam" id="PF04055">
    <property type="entry name" value="Radical_SAM"/>
    <property type="match status" value="1"/>
</dbReference>
<evidence type="ECO:0000256" key="1">
    <source>
        <dbReference type="ARBA" id="ARBA00001966"/>
    </source>
</evidence>
<dbReference type="SFLD" id="SFLDS00029">
    <property type="entry name" value="Radical_SAM"/>
    <property type="match status" value="1"/>
</dbReference>
<keyword evidence="4" id="KW-0808">Transferase</keyword>
<dbReference type="InterPro" id="IPR020612">
    <property type="entry name" value="Methylthiotransferase_CS"/>
</dbReference>
<dbReference type="AlphaFoldDB" id="A0A1G2BNH8"/>
<dbReference type="PROSITE" id="PS51918">
    <property type="entry name" value="RADICAL_SAM"/>
    <property type="match status" value="1"/>
</dbReference>
<evidence type="ECO:0000256" key="7">
    <source>
        <dbReference type="ARBA" id="ARBA00023004"/>
    </source>
</evidence>
<dbReference type="PANTHER" id="PTHR43409">
    <property type="entry name" value="ANAEROBIC MAGNESIUM-PROTOPORPHYRIN IX MONOMETHYL ESTER CYCLASE-RELATED"/>
    <property type="match status" value="1"/>
</dbReference>
<evidence type="ECO:0000313" key="10">
    <source>
        <dbReference type="EMBL" id="OGY90648.1"/>
    </source>
</evidence>
<dbReference type="InterPro" id="IPR007197">
    <property type="entry name" value="rSAM"/>
</dbReference>
<comment type="caution">
    <text evidence="10">The sequence shown here is derived from an EMBL/GenBank/DDBJ whole genome shotgun (WGS) entry which is preliminary data.</text>
</comment>
<dbReference type="PROSITE" id="PS01278">
    <property type="entry name" value="MTTASE_RADICAL"/>
    <property type="match status" value="1"/>
</dbReference>
<dbReference type="Proteomes" id="UP000177817">
    <property type="component" value="Unassembled WGS sequence"/>
</dbReference>
<dbReference type="GO" id="GO:0046872">
    <property type="term" value="F:metal ion binding"/>
    <property type="evidence" value="ECO:0007669"/>
    <property type="project" value="UniProtKB-KW"/>
</dbReference>
<keyword evidence="5" id="KW-0949">S-adenosyl-L-methionine</keyword>
<accession>A0A1G2BNH8</accession>
<evidence type="ECO:0000256" key="5">
    <source>
        <dbReference type="ARBA" id="ARBA00022691"/>
    </source>
</evidence>
<keyword evidence="7" id="KW-0408">Iron</keyword>
<evidence type="ECO:0000256" key="6">
    <source>
        <dbReference type="ARBA" id="ARBA00022723"/>
    </source>
</evidence>